<keyword evidence="1 6" id="KW-0489">Methyltransferase</keyword>
<dbReference type="InterPro" id="IPR036390">
    <property type="entry name" value="WH_DNA-bd_sf"/>
</dbReference>
<dbReference type="InterPro" id="IPR036388">
    <property type="entry name" value="WH-like_DNA-bd_sf"/>
</dbReference>
<dbReference type="RefSeq" id="WP_344723281.1">
    <property type="nucleotide sequence ID" value="NZ_BAAAUS010000019.1"/>
</dbReference>
<dbReference type="GO" id="GO:0008168">
    <property type="term" value="F:methyltransferase activity"/>
    <property type="evidence" value="ECO:0007669"/>
    <property type="project" value="UniProtKB-KW"/>
</dbReference>
<evidence type="ECO:0000256" key="2">
    <source>
        <dbReference type="ARBA" id="ARBA00022679"/>
    </source>
</evidence>
<dbReference type="InterPro" id="IPR001077">
    <property type="entry name" value="COMT_C"/>
</dbReference>
<evidence type="ECO:0000256" key="1">
    <source>
        <dbReference type="ARBA" id="ARBA00022603"/>
    </source>
</evidence>
<dbReference type="SUPFAM" id="SSF53335">
    <property type="entry name" value="S-adenosyl-L-methionine-dependent methyltransferases"/>
    <property type="match status" value="1"/>
</dbReference>
<dbReference type="Pfam" id="PF00891">
    <property type="entry name" value="Methyltransf_2"/>
    <property type="match status" value="1"/>
</dbReference>
<dbReference type="Gene3D" id="3.40.50.150">
    <property type="entry name" value="Vaccinia Virus protein VP39"/>
    <property type="match status" value="1"/>
</dbReference>
<sequence length="340" mass="36502">MDDAERERDRLVSMVWNSYVPHALHSLVSLGIAELLANGAASVERLAEQSGTHAPSLYRLLRLAVSVGVVRLDGELFALTTAGELLCSGVPGSVRNMILRYGNAAERGSWGELNYSVRTGQDAVRHIFGEGFFELLSTHPEQAAIFNETMAEVSRGVVQAMRELDIAWHGRIADVGGGSGALLAGVLAANPQASGLLYDTESGLRDAEASLAAAGVRDRCKIVCGDFFESVPGGCDAYLLKHIVHDWDDERAGMVLKCCRESMTADARLYLIESVVPDDPTAFDAGMLVRDLTMLVNLAGRERTRSEFAQLLAGCGLQLMEVVPLASPGRPYSLLTAIPA</sequence>
<evidence type="ECO:0000313" key="6">
    <source>
        <dbReference type="EMBL" id="MFD1523671.1"/>
    </source>
</evidence>
<evidence type="ECO:0000259" key="4">
    <source>
        <dbReference type="Pfam" id="PF00891"/>
    </source>
</evidence>
<dbReference type="PROSITE" id="PS51683">
    <property type="entry name" value="SAM_OMT_II"/>
    <property type="match status" value="1"/>
</dbReference>
<name>A0ABW4F7U2_9PSEU</name>
<keyword evidence="7" id="KW-1185">Reference proteome</keyword>
<feature type="domain" description="O-methyltransferase dimerisation" evidence="5">
    <location>
        <begin position="18"/>
        <end position="87"/>
    </location>
</feature>
<dbReference type="InterPro" id="IPR029063">
    <property type="entry name" value="SAM-dependent_MTases_sf"/>
</dbReference>
<dbReference type="EMBL" id="JBHUCO010000069">
    <property type="protein sequence ID" value="MFD1523671.1"/>
    <property type="molecule type" value="Genomic_DNA"/>
</dbReference>
<gene>
    <name evidence="6" type="ORF">ACFSJD_39740</name>
</gene>
<accession>A0ABW4F7U2</accession>
<evidence type="ECO:0000313" key="7">
    <source>
        <dbReference type="Proteomes" id="UP001597114"/>
    </source>
</evidence>
<dbReference type="Pfam" id="PF08100">
    <property type="entry name" value="Dimerisation"/>
    <property type="match status" value="1"/>
</dbReference>
<reference evidence="7" key="1">
    <citation type="journal article" date="2019" name="Int. J. Syst. Evol. Microbiol.">
        <title>The Global Catalogue of Microorganisms (GCM) 10K type strain sequencing project: providing services to taxonomists for standard genome sequencing and annotation.</title>
        <authorList>
            <consortium name="The Broad Institute Genomics Platform"/>
            <consortium name="The Broad Institute Genome Sequencing Center for Infectious Disease"/>
            <person name="Wu L."/>
            <person name="Ma J."/>
        </authorList>
    </citation>
    <scope>NUCLEOTIDE SEQUENCE [LARGE SCALE GENOMIC DNA]</scope>
    <source>
        <strain evidence="7">CCM 7043</strain>
    </source>
</reference>
<protein>
    <submittedName>
        <fullName evidence="6">Methyltransferase</fullName>
    </submittedName>
</protein>
<dbReference type="PANTHER" id="PTHR43712">
    <property type="entry name" value="PUTATIVE (AFU_ORTHOLOGUE AFUA_4G14580)-RELATED"/>
    <property type="match status" value="1"/>
</dbReference>
<dbReference type="PIRSF" id="PIRSF005739">
    <property type="entry name" value="O-mtase"/>
    <property type="match status" value="1"/>
</dbReference>
<evidence type="ECO:0000256" key="3">
    <source>
        <dbReference type="ARBA" id="ARBA00022691"/>
    </source>
</evidence>
<keyword evidence="3" id="KW-0949">S-adenosyl-L-methionine</keyword>
<feature type="domain" description="O-methyltransferase C-terminal" evidence="4">
    <location>
        <begin position="110"/>
        <end position="317"/>
    </location>
</feature>
<organism evidence="6 7">
    <name type="scientific">Pseudonocardia yunnanensis</name>
    <dbReference type="NCBI Taxonomy" id="58107"/>
    <lineage>
        <taxon>Bacteria</taxon>
        <taxon>Bacillati</taxon>
        <taxon>Actinomycetota</taxon>
        <taxon>Actinomycetes</taxon>
        <taxon>Pseudonocardiales</taxon>
        <taxon>Pseudonocardiaceae</taxon>
        <taxon>Pseudonocardia</taxon>
    </lineage>
</organism>
<dbReference type="Proteomes" id="UP001597114">
    <property type="component" value="Unassembled WGS sequence"/>
</dbReference>
<dbReference type="Gene3D" id="1.10.287.1350">
    <property type="match status" value="1"/>
</dbReference>
<proteinExistence type="predicted"/>
<evidence type="ECO:0000259" key="5">
    <source>
        <dbReference type="Pfam" id="PF08100"/>
    </source>
</evidence>
<dbReference type="Gene3D" id="1.10.10.10">
    <property type="entry name" value="Winged helix-like DNA-binding domain superfamily/Winged helix DNA-binding domain"/>
    <property type="match status" value="1"/>
</dbReference>
<dbReference type="SUPFAM" id="SSF46785">
    <property type="entry name" value="Winged helix' DNA-binding domain"/>
    <property type="match status" value="1"/>
</dbReference>
<dbReference type="GO" id="GO:0032259">
    <property type="term" value="P:methylation"/>
    <property type="evidence" value="ECO:0007669"/>
    <property type="project" value="UniProtKB-KW"/>
</dbReference>
<keyword evidence="2" id="KW-0808">Transferase</keyword>
<dbReference type="InterPro" id="IPR016461">
    <property type="entry name" value="COMT-like"/>
</dbReference>
<comment type="caution">
    <text evidence="6">The sequence shown here is derived from an EMBL/GenBank/DDBJ whole genome shotgun (WGS) entry which is preliminary data.</text>
</comment>
<dbReference type="PANTHER" id="PTHR43712:SF2">
    <property type="entry name" value="O-METHYLTRANSFERASE CICE"/>
    <property type="match status" value="1"/>
</dbReference>
<dbReference type="InterPro" id="IPR012967">
    <property type="entry name" value="COMT_dimerisation"/>
</dbReference>